<evidence type="ECO:0000256" key="4">
    <source>
        <dbReference type="ARBA" id="ARBA00023136"/>
    </source>
</evidence>
<evidence type="ECO:0000313" key="8">
    <source>
        <dbReference type="EMBL" id="GIX75345.1"/>
    </source>
</evidence>
<dbReference type="Pfam" id="PF01553">
    <property type="entry name" value="Acyltransferase"/>
    <property type="match status" value="1"/>
</dbReference>
<dbReference type="PANTHER" id="PTHR12563">
    <property type="entry name" value="GLYCEROL-3-PHOSPHATE ACYLTRANSFERASE"/>
    <property type="match status" value="1"/>
</dbReference>
<dbReference type="GO" id="GO:0019432">
    <property type="term" value="P:triglyceride biosynthetic process"/>
    <property type="evidence" value="ECO:0007669"/>
    <property type="project" value="TreeGrafter"/>
</dbReference>
<dbReference type="InterPro" id="IPR022284">
    <property type="entry name" value="GPAT/DHAPAT"/>
</dbReference>
<dbReference type="CDD" id="cd07993">
    <property type="entry name" value="LPLAT_DHAPAT-like"/>
    <property type="match status" value="1"/>
</dbReference>
<keyword evidence="5 8" id="KW-0012">Acyltransferase</keyword>
<evidence type="ECO:0000313" key="9">
    <source>
        <dbReference type="Proteomes" id="UP001054837"/>
    </source>
</evidence>
<accession>A0AAV4MTT3</accession>
<feature type="chain" id="PRO_5044022567" evidence="6">
    <location>
        <begin position="21"/>
        <end position="839"/>
    </location>
</feature>
<keyword evidence="6" id="KW-0732">Signal</keyword>
<dbReference type="GO" id="GO:0004366">
    <property type="term" value="F:glycerol-3-phosphate O-acyltransferase activity"/>
    <property type="evidence" value="ECO:0007669"/>
    <property type="project" value="TreeGrafter"/>
</dbReference>
<evidence type="ECO:0000256" key="2">
    <source>
        <dbReference type="ARBA" id="ARBA00007937"/>
    </source>
</evidence>
<keyword evidence="4" id="KW-0472">Membrane</keyword>
<evidence type="ECO:0000256" key="6">
    <source>
        <dbReference type="SAM" id="SignalP"/>
    </source>
</evidence>
<dbReference type="GO" id="GO:0008654">
    <property type="term" value="P:phospholipid biosynthetic process"/>
    <property type="evidence" value="ECO:0007669"/>
    <property type="project" value="TreeGrafter"/>
</dbReference>
<evidence type="ECO:0000256" key="1">
    <source>
        <dbReference type="ARBA" id="ARBA00004370"/>
    </source>
</evidence>
<organism evidence="8 9">
    <name type="scientific">Caerostris darwini</name>
    <dbReference type="NCBI Taxonomy" id="1538125"/>
    <lineage>
        <taxon>Eukaryota</taxon>
        <taxon>Metazoa</taxon>
        <taxon>Ecdysozoa</taxon>
        <taxon>Arthropoda</taxon>
        <taxon>Chelicerata</taxon>
        <taxon>Arachnida</taxon>
        <taxon>Araneae</taxon>
        <taxon>Araneomorphae</taxon>
        <taxon>Entelegynae</taxon>
        <taxon>Araneoidea</taxon>
        <taxon>Araneidae</taxon>
        <taxon>Caerostris</taxon>
    </lineage>
</organism>
<dbReference type="Proteomes" id="UP001054837">
    <property type="component" value="Unassembled WGS sequence"/>
</dbReference>
<dbReference type="InterPro" id="IPR002123">
    <property type="entry name" value="Plipid/glycerol_acylTrfase"/>
</dbReference>
<dbReference type="Pfam" id="PF19277">
    <property type="entry name" value="GPAT_C"/>
    <property type="match status" value="1"/>
</dbReference>
<dbReference type="GO" id="GO:0006072">
    <property type="term" value="P:glycerol-3-phosphate metabolic process"/>
    <property type="evidence" value="ECO:0007669"/>
    <property type="project" value="TreeGrafter"/>
</dbReference>
<comment type="similarity">
    <text evidence="2">Belongs to the GPAT/DAPAT family.</text>
</comment>
<dbReference type="InterPro" id="IPR045520">
    <property type="entry name" value="GPAT/DHAPAT_C"/>
</dbReference>
<proteinExistence type="inferred from homology"/>
<dbReference type="SMART" id="SM00563">
    <property type="entry name" value="PlsC"/>
    <property type="match status" value="1"/>
</dbReference>
<evidence type="ECO:0000256" key="5">
    <source>
        <dbReference type="ARBA" id="ARBA00023315"/>
    </source>
</evidence>
<dbReference type="GO" id="GO:0031966">
    <property type="term" value="C:mitochondrial membrane"/>
    <property type="evidence" value="ECO:0007669"/>
    <property type="project" value="TreeGrafter"/>
</dbReference>
<dbReference type="SUPFAM" id="SSF69593">
    <property type="entry name" value="Glycerol-3-phosphate (1)-acyltransferase"/>
    <property type="match status" value="1"/>
</dbReference>
<comment type="caution">
    <text evidence="8">The sequence shown here is derived from an EMBL/GenBank/DDBJ whole genome shotgun (WGS) entry which is preliminary data.</text>
</comment>
<feature type="signal peptide" evidence="6">
    <location>
        <begin position="1"/>
        <end position="20"/>
    </location>
</feature>
<keyword evidence="9" id="KW-1185">Reference proteome</keyword>
<evidence type="ECO:0000256" key="3">
    <source>
        <dbReference type="ARBA" id="ARBA00022679"/>
    </source>
</evidence>
<comment type="subcellular location">
    <subcellularLocation>
        <location evidence="1">Membrane</location>
    </subcellularLocation>
</comment>
<evidence type="ECO:0000259" key="7">
    <source>
        <dbReference type="SMART" id="SM00563"/>
    </source>
</evidence>
<name>A0AAV4MTT3_9ARAC</name>
<dbReference type="EMBL" id="BPLQ01000819">
    <property type="protein sequence ID" value="GIX75345.1"/>
    <property type="molecule type" value="Genomic_DNA"/>
</dbReference>
<sequence length="839" mass="95455">MFAALLALISFYIAIRVSLSEVSRRLAKLRESWKQVVKTEKIEKMNKKEQPARRRTGVVNGITPFQKNRNRKYTKRELSLPFLDSGNWFGSNDENSSDVDTGSSVGATDENIINMLKVPTENHNASIFDRLFHQISFILRKDAKVSYPDVSEKVLSSDRVKTAIKTSVMEDLKGQDIIDSGILAAQITHKQRAVKVLQEMRSCISSFLLKIAAWVMYKLLGKMLDGIEVRKDQIGTLKKIAQENVPMIYLPLHRSHLDYILVTFILFMNDLRAPLVAAGNNLMIPFFGALLRGLGAFFIKRKLDPQNGQRDFVYRAVLHTYMEESLRAGHSLEFFIEGGRSRTGKAVLPKAGLLSIVVDTLMSGGIKDAYIVPIAMSYEKLLDGNFISEQLGKPKEMESFSSAIKAIWRTLHSNYGTVRVDFCQPFSLREFLLAAEYSYNSPVRTLQPCLLPQNQCFFNHNMKSRRRSEYGTEIVSEDHRQLIKDCADYIVYTAFGSYSLMSTNILAFLLLTKHRKATTFDNLVNSMNWIRDEIAKRNKTLSFFGDSAELIKRATSLLGKNLVNLDVVKMEWYGNNNKKSIYYKPSVNLPEVLELQYYANAVLPAFLLESVIINAAYSLIPDNLGKCTNGLNHHALRKDILKYSLELSSILQYEFIFSPPGTSICTVLNTTVDDLLDSSLLQMKEKCEDYKNESHAVPDSKLDDFFAYGDQAELQQEIKLNTSNDKSTIQFLQCILTPFIESYFLAASVLYKLIDAEIEETTLLQDIKNLGHKKIHLGQICYEESLGLDTLKNALKLFESWKVINVRNHNSQKLYSLLPYYNDASKIDDVVNRIGKYKK</sequence>
<dbReference type="PANTHER" id="PTHR12563:SF23">
    <property type="entry name" value="BCDNA.GH07066"/>
    <property type="match status" value="1"/>
</dbReference>
<dbReference type="GO" id="GO:0006631">
    <property type="term" value="P:fatty acid metabolic process"/>
    <property type="evidence" value="ECO:0007669"/>
    <property type="project" value="TreeGrafter"/>
</dbReference>
<keyword evidence="3" id="KW-0808">Transferase</keyword>
<feature type="domain" description="Phospholipid/glycerol acyltransferase" evidence="7">
    <location>
        <begin position="247"/>
        <end position="379"/>
    </location>
</feature>
<reference evidence="8 9" key="1">
    <citation type="submission" date="2021-06" db="EMBL/GenBank/DDBJ databases">
        <title>Caerostris darwini draft genome.</title>
        <authorList>
            <person name="Kono N."/>
            <person name="Arakawa K."/>
        </authorList>
    </citation>
    <scope>NUCLEOTIDE SEQUENCE [LARGE SCALE GENOMIC DNA]</scope>
</reference>
<dbReference type="AlphaFoldDB" id="A0AAV4MTT3"/>
<dbReference type="InterPro" id="IPR041728">
    <property type="entry name" value="GPAT/DHAPAT_LPLAT"/>
</dbReference>
<gene>
    <name evidence="8" type="primary">Gpam</name>
    <name evidence="8" type="ORF">CDAR_507051</name>
</gene>
<protein>
    <submittedName>
        <fullName evidence="8">Glycerol-3-phosphate acyltransferase 1, mitochondrial</fullName>
    </submittedName>
</protein>